<organism evidence="1 2">
    <name type="scientific">Araneus ventricosus</name>
    <name type="common">Orbweaver spider</name>
    <name type="synonym">Epeira ventricosa</name>
    <dbReference type="NCBI Taxonomy" id="182803"/>
    <lineage>
        <taxon>Eukaryota</taxon>
        <taxon>Metazoa</taxon>
        <taxon>Ecdysozoa</taxon>
        <taxon>Arthropoda</taxon>
        <taxon>Chelicerata</taxon>
        <taxon>Arachnida</taxon>
        <taxon>Araneae</taxon>
        <taxon>Araneomorphae</taxon>
        <taxon>Entelegynae</taxon>
        <taxon>Araneoidea</taxon>
        <taxon>Araneidae</taxon>
        <taxon>Araneus</taxon>
    </lineage>
</organism>
<keyword evidence="2" id="KW-1185">Reference proteome</keyword>
<protein>
    <submittedName>
        <fullName evidence="1">Uncharacterized protein</fullName>
    </submittedName>
</protein>
<sequence>MQQALKDDGLAGTLIFSDEATSHLSGKVNRHNVRVWGTESTSLEHNCPRLSQQRTAASLDRASWSGSCSTFAMVPQVARCPAM</sequence>
<gene>
    <name evidence="1" type="ORF">AVEN_98040_1</name>
</gene>
<evidence type="ECO:0000313" key="2">
    <source>
        <dbReference type="Proteomes" id="UP000499080"/>
    </source>
</evidence>
<dbReference type="AlphaFoldDB" id="A0A4Y2G6G3"/>
<reference evidence="1 2" key="1">
    <citation type="journal article" date="2019" name="Sci. Rep.">
        <title>Orb-weaving spider Araneus ventricosus genome elucidates the spidroin gene catalogue.</title>
        <authorList>
            <person name="Kono N."/>
            <person name="Nakamura H."/>
            <person name="Ohtoshi R."/>
            <person name="Moran D.A.P."/>
            <person name="Shinohara A."/>
            <person name="Yoshida Y."/>
            <person name="Fujiwara M."/>
            <person name="Mori M."/>
            <person name="Tomita M."/>
            <person name="Arakawa K."/>
        </authorList>
    </citation>
    <scope>NUCLEOTIDE SEQUENCE [LARGE SCALE GENOMIC DNA]</scope>
</reference>
<accession>A0A4Y2G6G3</accession>
<dbReference type="EMBL" id="BGPR01001209">
    <property type="protein sequence ID" value="GBM48295.1"/>
    <property type="molecule type" value="Genomic_DNA"/>
</dbReference>
<comment type="caution">
    <text evidence="1">The sequence shown here is derived from an EMBL/GenBank/DDBJ whole genome shotgun (WGS) entry which is preliminary data.</text>
</comment>
<evidence type="ECO:0000313" key="1">
    <source>
        <dbReference type="EMBL" id="GBM48295.1"/>
    </source>
</evidence>
<proteinExistence type="predicted"/>
<dbReference type="Proteomes" id="UP000499080">
    <property type="component" value="Unassembled WGS sequence"/>
</dbReference>
<name>A0A4Y2G6G3_ARAVE</name>